<proteinExistence type="predicted"/>
<dbReference type="OrthoDB" id="9843688at2"/>
<evidence type="ECO:0000313" key="2">
    <source>
        <dbReference type="Proteomes" id="UP000310406"/>
    </source>
</evidence>
<protein>
    <submittedName>
        <fullName evidence="1">Uncharacterized protein</fullName>
    </submittedName>
</protein>
<evidence type="ECO:0000313" key="1">
    <source>
        <dbReference type="EMBL" id="THV61482.1"/>
    </source>
</evidence>
<accession>A0A4S8RTX7</accession>
<dbReference type="EMBL" id="SNTZ01000001">
    <property type="protein sequence ID" value="THV61482.1"/>
    <property type="molecule type" value="Genomic_DNA"/>
</dbReference>
<organism evidence="1 2">
    <name type="scientific">Flagellimonas alvinocaridis</name>
    <dbReference type="NCBI Taxonomy" id="2530200"/>
    <lineage>
        <taxon>Bacteria</taxon>
        <taxon>Pseudomonadati</taxon>
        <taxon>Bacteroidota</taxon>
        <taxon>Flavobacteriia</taxon>
        <taxon>Flavobacteriales</taxon>
        <taxon>Flavobacteriaceae</taxon>
        <taxon>Flagellimonas</taxon>
    </lineage>
</organism>
<reference evidence="1 2" key="1">
    <citation type="submission" date="2019-03" db="EMBL/GenBank/DDBJ databases">
        <title>Muricauda SCR12 sp.nov, a marine bacterium isolated from Pacific Ocean:the Okinawa trough.</title>
        <authorList>
            <person name="Liu L."/>
        </authorList>
    </citation>
    <scope>NUCLEOTIDE SEQUENCE [LARGE SCALE GENOMIC DNA]</scope>
    <source>
        <strain evidence="1 2">SCR12</strain>
    </source>
</reference>
<dbReference type="AlphaFoldDB" id="A0A4S8RTX7"/>
<dbReference type="Proteomes" id="UP000310406">
    <property type="component" value="Unassembled WGS sequence"/>
</dbReference>
<name>A0A4S8RTX7_9FLAO</name>
<sequence>MKRFIPHFPIILIGLSLLICFGCVLTEIDPPEKHYLEKYLNSSNETITIKMLDVSEMIVVKSFLLPSGDERSGLYQDLYFNGGDNPVKNYIDDLSRSNIKRIEIYLGDIMVKEWILEPSGNYGMGENNPFNYDSWVFEKIEPTGNNIVGKIIFTITNDDIGN</sequence>
<gene>
    <name evidence="1" type="ORF">EZV76_03905</name>
</gene>
<dbReference type="RefSeq" id="WP_136565260.1">
    <property type="nucleotide sequence ID" value="NZ_SNTZ01000001.1"/>
</dbReference>
<comment type="caution">
    <text evidence="1">The sequence shown here is derived from an EMBL/GenBank/DDBJ whole genome shotgun (WGS) entry which is preliminary data.</text>
</comment>
<keyword evidence="2" id="KW-1185">Reference proteome</keyword>